<protein>
    <recommendedName>
        <fullName evidence="3">YD repeat-containing protein</fullName>
    </recommendedName>
</protein>
<dbReference type="Proteomes" id="UP000194266">
    <property type="component" value="Unassembled WGS sequence"/>
</dbReference>
<gene>
    <name evidence="1" type="ORF">OQI_35600</name>
</gene>
<dbReference type="EMBL" id="MRYD01000374">
    <property type="protein sequence ID" value="OSZ55964.1"/>
    <property type="molecule type" value="Genomic_DNA"/>
</dbReference>
<keyword evidence="2" id="KW-1185">Reference proteome</keyword>
<accession>A0ABX3Y8Y1</accession>
<reference evidence="1 2" key="1">
    <citation type="submission" date="2016-12" db="EMBL/GenBank/DDBJ databases">
        <title>Genome Mining:The Detection of Biosynthetic Gene Clusters to Aid in the Expression of Curamycin A produced by Streptomyces sp. strain CZA14.</title>
        <authorList>
            <person name="Durrell K.A."/>
            <person name="Kirby B.M."/>
            <person name="Khan W."/>
            <person name="Mthethwa T."/>
            <person name="Le Roes-Hill M."/>
        </authorList>
    </citation>
    <scope>NUCLEOTIDE SEQUENCE [LARGE SCALE GENOMIC DNA]</scope>
    <source>
        <strain evidence="1 2">CZA14</strain>
    </source>
</reference>
<evidence type="ECO:0000313" key="2">
    <source>
        <dbReference type="Proteomes" id="UP000194266"/>
    </source>
</evidence>
<organism evidence="1 2">
    <name type="scientific">Streptomyces pharetrae CZA14</name>
    <dbReference type="NCBI Taxonomy" id="1144883"/>
    <lineage>
        <taxon>Bacteria</taxon>
        <taxon>Bacillati</taxon>
        <taxon>Actinomycetota</taxon>
        <taxon>Actinomycetes</taxon>
        <taxon>Kitasatosporales</taxon>
        <taxon>Streptomycetaceae</taxon>
        <taxon>Streptomyces</taxon>
    </lineage>
</organism>
<dbReference type="RefSeq" id="WP_086173273.1">
    <property type="nucleotide sequence ID" value="NZ_MRYD01000374.1"/>
</dbReference>
<name>A0ABX3Y8Y1_9ACTN</name>
<evidence type="ECO:0000313" key="1">
    <source>
        <dbReference type="EMBL" id="OSZ55964.1"/>
    </source>
</evidence>
<sequence length="120" mass="13452">MAEKTYRQLVVPEEEEILDALGEWPDATEDGARVLTWRDSGGGSLTFSYDVLARSVRVRWLSGEGHQVMDVYREGATRLTPTSTPAAKHLSVEFHTGECRGTMEIQVTPHFSVQDRLLFA</sequence>
<evidence type="ECO:0008006" key="3">
    <source>
        <dbReference type="Google" id="ProtNLM"/>
    </source>
</evidence>
<proteinExistence type="predicted"/>
<comment type="caution">
    <text evidence="1">The sequence shown here is derived from an EMBL/GenBank/DDBJ whole genome shotgun (WGS) entry which is preliminary data.</text>
</comment>